<dbReference type="PANTHER" id="PTHR43406">
    <property type="entry name" value="TRYPTOPHAN SYNTHASE, ALPHA CHAIN"/>
    <property type="match status" value="1"/>
</dbReference>
<evidence type="ECO:0000256" key="8">
    <source>
        <dbReference type="ARBA" id="ARBA00049047"/>
    </source>
</evidence>
<dbReference type="PANTHER" id="PTHR43406:SF1">
    <property type="entry name" value="TRYPTOPHAN SYNTHASE ALPHA CHAIN, CHLOROPLASTIC"/>
    <property type="match status" value="1"/>
</dbReference>
<comment type="pathway">
    <text evidence="2 9">Amino-acid biosynthesis; L-tryptophan biosynthesis; L-tryptophan from chorismate: step 5/5.</text>
</comment>
<dbReference type="FunFam" id="3.20.20.70:FF:000037">
    <property type="entry name" value="Tryptophan synthase alpha chain"/>
    <property type="match status" value="1"/>
</dbReference>
<accession>A0A9D1R332</accession>
<dbReference type="NCBIfam" id="TIGR00262">
    <property type="entry name" value="trpA"/>
    <property type="match status" value="1"/>
</dbReference>
<keyword evidence="5 9" id="KW-0822">Tryptophan biosynthesis</keyword>
<feature type="active site" description="Proton acceptor" evidence="9">
    <location>
        <position position="61"/>
    </location>
</feature>
<evidence type="ECO:0000256" key="5">
    <source>
        <dbReference type="ARBA" id="ARBA00022822"/>
    </source>
</evidence>
<comment type="caution">
    <text evidence="11">The sequence shown here is derived from an EMBL/GenBank/DDBJ whole genome shotgun (WGS) entry which is preliminary data.</text>
</comment>
<evidence type="ECO:0000256" key="9">
    <source>
        <dbReference type="HAMAP-Rule" id="MF_00131"/>
    </source>
</evidence>
<name>A0A9D1R332_9FIRM</name>
<dbReference type="InterPro" id="IPR002028">
    <property type="entry name" value="Trp_synthase_suA"/>
</dbReference>
<keyword evidence="7 9" id="KW-0456">Lyase</keyword>
<keyword evidence="4 9" id="KW-0028">Amino-acid biosynthesis</keyword>
<comment type="similarity">
    <text evidence="9 10">Belongs to the TrpA family.</text>
</comment>
<reference evidence="11" key="1">
    <citation type="journal article" date="2021" name="PeerJ">
        <title>Extensive microbial diversity within the chicken gut microbiome revealed by metagenomics and culture.</title>
        <authorList>
            <person name="Gilroy R."/>
            <person name="Ravi A."/>
            <person name="Getino M."/>
            <person name="Pursley I."/>
            <person name="Horton D.L."/>
            <person name="Alikhan N.F."/>
            <person name="Baker D."/>
            <person name="Gharbi K."/>
            <person name="Hall N."/>
            <person name="Watson M."/>
            <person name="Adriaenssens E.M."/>
            <person name="Foster-Nyarko E."/>
            <person name="Jarju S."/>
            <person name="Secka A."/>
            <person name="Antonio M."/>
            <person name="Oren A."/>
            <person name="Chaudhuri R.R."/>
            <person name="La Ragione R."/>
            <person name="Hildebrand F."/>
            <person name="Pallen M.J."/>
        </authorList>
    </citation>
    <scope>NUCLEOTIDE SEQUENCE</scope>
    <source>
        <strain evidence="11">CHK195-6426</strain>
    </source>
</reference>
<organism evidence="11 12">
    <name type="scientific">Candidatus Acetatifactor stercoripullorum</name>
    <dbReference type="NCBI Taxonomy" id="2838414"/>
    <lineage>
        <taxon>Bacteria</taxon>
        <taxon>Bacillati</taxon>
        <taxon>Bacillota</taxon>
        <taxon>Clostridia</taxon>
        <taxon>Lachnospirales</taxon>
        <taxon>Lachnospiraceae</taxon>
        <taxon>Acetatifactor</taxon>
    </lineage>
</organism>
<evidence type="ECO:0000313" key="12">
    <source>
        <dbReference type="Proteomes" id="UP000824265"/>
    </source>
</evidence>
<evidence type="ECO:0000313" key="11">
    <source>
        <dbReference type="EMBL" id="HIW80598.1"/>
    </source>
</evidence>
<dbReference type="GO" id="GO:0004834">
    <property type="term" value="F:tryptophan synthase activity"/>
    <property type="evidence" value="ECO:0007669"/>
    <property type="project" value="UniProtKB-UniRule"/>
</dbReference>
<dbReference type="HAMAP" id="MF_00131">
    <property type="entry name" value="Trp_synth_alpha"/>
    <property type="match status" value="1"/>
</dbReference>
<reference evidence="11" key="2">
    <citation type="submission" date="2021-04" db="EMBL/GenBank/DDBJ databases">
        <authorList>
            <person name="Gilroy R."/>
        </authorList>
    </citation>
    <scope>NUCLEOTIDE SEQUENCE</scope>
    <source>
        <strain evidence="11">CHK195-6426</strain>
    </source>
</reference>
<dbReference type="EC" id="4.2.1.20" evidence="9"/>
<evidence type="ECO:0000256" key="3">
    <source>
        <dbReference type="ARBA" id="ARBA00011270"/>
    </source>
</evidence>
<dbReference type="CDD" id="cd04724">
    <property type="entry name" value="Tryptophan_synthase_alpha"/>
    <property type="match status" value="1"/>
</dbReference>
<gene>
    <name evidence="9 11" type="primary">trpA</name>
    <name evidence="11" type="ORF">H9742_03565</name>
</gene>
<evidence type="ECO:0000256" key="7">
    <source>
        <dbReference type="ARBA" id="ARBA00023239"/>
    </source>
</evidence>
<evidence type="ECO:0000256" key="4">
    <source>
        <dbReference type="ARBA" id="ARBA00022605"/>
    </source>
</evidence>
<sequence>MINQENKIKKAFENPGGKAFIAFLTAGDPDADSTVEFILEMEKGGADLIEIGIPFSDPTAEGVVIQEANLRALKNKMTTDGVFEIVERVRRQSQIPLAFMTYLNPVFHYGYERFFSRCQELSVDGIIIPDLPYEEKGEVAEIAAAHNVCLISMIAPTSASRIQMIAREAEGFLYVVSSMGVTGVRSEIGTDLSSIVQNIRQVTKTPCAIGFGISTPRQARQMAEVSDGAIVGSAIVKIIAQYKKEAGPKIREYVQNMKAAVLEAADKNFP</sequence>
<dbReference type="Proteomes" id="UP000824265">
    <property type="component" value="Unassembled WGS sequence"/>
</dbReference>
<dbReference type="Gene3D" id="3.20.20.70">
    <property type="entry name" value="Aldolase class I"/>
    <property type="match status" value="1"/>
</dbReference>
<dbReference type="SUPFAM" id="SSF51366">
    <property type="entry name" value="Ribulose-phoshate binding barrel"/>
    <property type="match status" value="1"/>
</dbReference>
<evidence type="ECO:0000256" key="10">
    <source>
        <dbReference type="RuleBase" id="RU003662"/>
    </source>
</evidence>
<evidence type="ECO:0000256" key="6">
    <source>
        <dbReference type="ARBA" id="ARBA00023141"/>
    </source>
</evidence>
<evidence type="ECO:0000256" key="2">
    <source>
        <dbReference type="ARBA" id="ARBA00004733"/>
    </source>
</evidence>
<protein>
    <recommendedName>
        <fullName evidence="9">Tryptophan synthase alpha chain</fullName>
        <ecNumber evidence="9">4.2.1.20</ecNumber>
    </recommendedName>
</protein>
<comment type="subunit">
    <text evidence="3 9">Tetramer of two alpha and two beta chains.</text>
</comment>
<dbReference type="GO" id="GO:0005829">
    <property type="term" value="C:cytosol"/>
    <property type="evidence" value="ECO:0007669"/>
    <property type="project" value="TreeGrafter"/>
</dbReference>
<keyword evidence="6 9" id="KW-0057">Aromatic amino acid biosynthesis</keyword>
<dbReference type="InterPro" id="IPR013785">
    <property type="entry name" value="Aldolase_TIM"/>
</dbReference>
<comment type="catalytic activity">
    <reaction evidence="8 9">
        <text>(1S,2R)-1-C-(indol-3-yl)glycerol 3-phosphate + L-serine = D-glyceraldehyde 3-phosphate + L-tryptophan + H2O</text>
        <dbReference type="Rhea" id="RHEA:10532"/>
        <dbReference type="ChEBI" id="CHEBI:15377"/>
        <dbReference type="ChEBI" id="CHEBI:33384"/>
        <dbReference type="ChEBI" id="CHEBI:57912"/>
        <dbReference type="ChEBI" id="CHEBI:58866"/>
        <dbReference type="ChEBI" id="CHEBI:59776"/>
        <dbReference type="EC" id="4.2.1.20"/>
    </reaction>
</comment>
<dbReference type="EMBL" id="DXGH01000019">
    <property type="protein sequence ID" value="HIW80598.1"/>
    <property type="molecule type" value="Genomic_DNA"/>
</dbReference>
<proteinExistence type="inferred from homology"/>
<comment type="function">
    <text evidence="1 9">The alpha subunit is responsible for the aldol cleavage of indoleglycerol phosphate to indole and glyceraldehyde 3-phosphate.</text>
</comment>
<dbReference type="InterPro" id="IPR011060">
    <property type="entry name" value="RibuloseP-bd_barrel"/>
</dbReference>
<dbReference type="AlphaFoldDB" id="A0A9D1R332"/>
<dbReference type="Pfam" id="PF00290">
    <property type="entry name" value="Trp_syntA"/>
    <property type="match status" value="1"/>
</dbReference>
<feature type="active site" description="Proton acceptor" evidence="9">
    <location>
        <position position="50"/>
    </location>
</feature>
<evidence type="ECO:0000256" key="1">
    <source>
        <dbReference type="ARBA" id="ARBA00003365"/>
    </source>
</evidence>